<feature type="region of interest" description="Disordered" evidence="1">
    <location>
        <begin position="290"/>
        <end position="309"/>
    </location>
</feature>
<keyword evidence="2" id="KW-0812">Transmembrane</keyword>
<dbReference type="EMBL" id="JASAOG010000110">
    <property type="protein sequence ID" value="KAK0050800.1"/>
    <property type="molecule type" value="Genomic_DNA"/>
</dbReference>
<keyword evidence="4" id="KW-1185">Reference proteome</keyword>
<feature type="compositionally biased region" description="Polar residues" evidence="1">
    <location>
        <begin position="1836"/>
        <end position="1849"/>
    </location>
</feature>
<feature type="compositionally biased region" description="Basic and acidic residues" evidence="1">
    <location>
        <begin position="2014"/>
        <end position="2057"/>
    </location>
</feature>
<dbReference type="GO" id="GO:0030286">
    <property type="term" value="C:dynein complex"/>
    <property type="evidence" value="ECO:0007669"/>
    <property type="project" value="InterPro"/>
</dbReference>
<evidence type="ECO:0000256" key="2">
    <source>
        <dbReference type="SAM" id="Phobius"/>
    </source>
</evidence>
<feature type="transmembrane region" description="Helical" evidence="2">
    <location>
        <begin position="3031"/>
        <end position="3053"/>
    </location>
</feature>
<feature type="compositionally biased region" description="Acidic residues" evidence="1">
    <location>
        <begin position="1439"/>
        <end position="1451"/>
    </location>
</feature>
<feature type="compositionally biased region" description="Basic and acidic residues" evidence="1">
    <location>
        <begin position="217"/>
        <end position="255"/>
    </location>
</feature>
<feature type="region of interest" description="Disordered" evidence="1">
    <location>
        <begin position="217"/>
        <end position="264"/>
    </location>
</feature>
<feature type="region of interest" description="Disordered" evidence="1">
    <location>
        <begin position="1963"/>
        <end position="2239"/>
    </location>
</feature>
<feature type="compositionally biased region" description="Polar residues" evidence="1">
    <location>
        <begin position="2293"/>
        <end position="2319"/>
    </location>
</feature>
<feature type="region of interest" description="Disordered" evidence="1">
    <location>
        <begin position="83"/>
        <end position="197"/>
    </location>
</feature>
<proteinExistence type="predicted"/>
<feature type="compositionally biased region" description="Polar residues" evidence="1">
    <location>
        <begin position="2663"/>
        <end position="2672"/>
    </location>
</feature>
<feature type="region of interest" description="Disordered" evidence="1">
    <location>
        <begin position="3104"/>
        <end position="3150"/>
    </location>
</feature>
<feature type="compositionally biased region" description="Polar residues" evidence="1">
    <location>
        <begin position="1698"/>
        <end position="1709"/>
    </location>
</feature>
<feature type="compositionally biased region" description="Polar residues" evidence="1">
    <location>
        <begin position="985"/>
        <end position="1009"/>
    </location>
</feature>
<dbReference type="Proteomes" id="UP001233172">
    <property type="component" value="Unassembled WGS sequence"/>
</dbReference>
<feature type="compositionally biased region" description="Basic and acidic residues" evidence="1">
    <location>
        <begin position="1073"/>
        <end position="1082"/>
    </location>
</feature>
<comment type="caution">
    <text evidence="3">The sequence shown here is derived from an EMBL/GenBank/DDBJ whole genome shotgun (WGS) entry which is preliminary data.</text>
</comment>
<feature type="compositionally biased region" description="Polar residues" evidence="1">
    <location>
        <begin position="1765"/>
        <end position="1775"/>
    </location>
</feature>
<gene>
    <name evidence="3" type="ORF">Bpfe_019721</name>
</gene>
<feature type="region of interest" description="Disordered" evidence="1">
    <location>
        <begin position="2870"/>
        <end position="2901"/>
    </location>
</feature>
<feature type="compositionally biased region" description="Basic and acidic residues" evidence="1">
    <location>
        <begin position="2380"/>
        <end position="2403"/>
    </location>
</feature>
<feature type="compositionally biased region" description="Basic and acidic residues" evidence="1">
    <location>
        <begin position="1776"/>
        <end position="1804"/>
    </location>
</feature>
<name>A0AAD8B9X5_BIOPF</name>
<sequence>MQTTEKQCISQEQEGIIGTILQSMSFPLAIINDSFRLHAASRRDVSVQCFGVPNFTELTANEQCPAPTHACRDTPKYEKRCIEEEEEEDDCEEEEEDEEDCIEEEEEDECIEEEEDEEDCVEEEDEEEEDCIDEEEEECIDEEEEEEEEEDCIDEEDEEEECIDEEEEEEEDCIKEELPPPKCPPVKKSRDKQIQTDKSLSENWKRLICLEVFPEKKRTDKESKCSRNKEADCKESKRERDRSRSKKSTKDDTKQKIKRKPLVKKDKRKILNCKNICEVDASVKDCKNYKDYTKKSTQEQGREDAKKQTEFYAEDELKKICKKYRKYDSLPQWKQNEKKSRSPANDGSHPNRKRDTSKKRDFSSPCPRVDLSNRGFMDNNDSEEEECEAEKKYETQYHPDMKCNFCQRFTTKKEKKPESKNVKKYDHNYYFNKKFTDSELKPWEKCSGDSTKSNLQKSKGEVQSKESLYSYGSDKSSYTEYNVNVLSPRFETLASQKDAGDYDKSRNTLGIYSGPNLNNNYNGYIVQNEDVYASQALYASQEDTTRESRSVHDVCVASAPDSCDYHLAVEHCSYTRSQSSDENDILEDDSDTSEEEEKECISLGFSSAKENDECKYLDFTEFIRGDNPLDTISDKYELYGVTTVGCDNDYYTAHSIGNNCLSDESYKGLPVISVSLDDQIYTTRVHSPHAHKMPRRISPVPSMFDNEHLIMESTSEASDISSESETRPMAVKSLHNIYEGRSLVASISEFTNNPIQNLKRVIASIKKKALGIEDEIQGNVVEALQAKTINEQSPVMNKIQPTVIGALKVPYTKQSLVTSSRLKVKKNKTPAFLVPQERKTKPFVELISHPVNRHLFQKKSELTDERVTKPHFLLSKGAKANRAISGGSSVEQVINHIVEVIARPENERNQHCQELKQMVVSKSPNLSHVMKDWRLNNDASRVGDQEITSGDPPIRLQAVNYVGKSNTGFKVSGLTRANRAALRTKSYNTTSTRSNSQHSFNVRGSVNKTVSERNRQPSPRIQSGYKYNKTVSHRSKSPKQTLSQGPSRPKYYKTVTDLSRSPKLTEYQGAGRPKMDKIESHHSRSPIQTESQGKLQARVNTKTKGMTFLNSRLKLDNERKEGNSNKLDFIHISDAVVKSLPFFKNADMPKNNEMIKPASPIAEAINDLETSKTPEKMPYKIFKSVTKGKMEPSTTVPKFLKQKSDKEEKIYSTNPKKLDVSGDVFRVPFSWQSPRVMEIGPLTSGQKLYDYRKHQKKTMAEPTEPTEIVDTEITLEIASPRTDSHDETLDQFHDRLISMEMCDSTNMIRKKVRQVNYIPNMNIEETSDASDVEEDDELSSNKSSKEEDFVGDACYCDVPVNIVRTQELYRNQKKNNSIVDEIISLTKQRHLSNSIAEYLEKEEKSLEKDEYYQEHTSKSTLREASHRDSSKSTNRSNIDVEDERENDDDIDNLYASNTPVDTKEERKDTETFLSFNKSVINHIGRILGQNDREKGTITGGKVKGDIDGESPFEVSGKDYLNCNLNSLQASEEGTDSKMNSEISDFTVSYVQYSDALNVEEQMQIKSRETNIEEINIVNPSGKDSSINISPSKHFFSRMPVTSTPHAYLVVSNKIARCNSEIFLSNNQSNEPTEKTDVSSPTHCKTSPLKSTSVLTPKKLRVPCTESKTAPMIMSNILKRKSLVSDSYPCQVEPETKKSNSLFKRNQMSKSNRKSSAETNHALNSRSSPANPNQLTKSPRFLVSDSTTKNKIKLNEEKKETKKLSRSSPQTYSELSLNERKTRTGTDTSDRQRQQEVNENPDPKVSRSKLFTLGVSSPNLLATLLTPSLPIDEPKNIDQNQTSLSPSKTTLNKKNMKTASKAKKRWAFVKKNRSSVDRAGLYKLIDNRSKESLRSKSTSDMVLKKSEILKNVPANKSLMVDVKEMSKVEPTASSTEARTKTMRKDKGLKINRFTEWRNNSIVYREGKQDRSTAGNWDNKAASQQSEEKQTGNSTQKEDKKGQSENQKKPITAFTENKKNERKAPVDSKGDKKYNDSKNEENKKTQETAQVEERSERVRPSTAMNRFQEIKKKYQPRSEEKANTPLISAEELKSDIQASVQKNDAKADNNKAPSMQKNDAKADNNKAPSVQKNDAKADNNKAPSMQKNDAKADSNKAPSVQKNDAKADSNKAPSVQKNDAKADSNKVSLESRILDSKKKKSQRNIEDKPTIAQADIQEAKQGPLVGESISSTSVDPKTITERRMQELRSKYQSGFKKKFSTVNVNTEDLKTVQAKAQGSNVKTHSSPYTDRRNKPSSTQESSYSLAESSKVQRYVRSSSKTDLFGIPHAAGRRQRSRKPKYTRSNSLTKGRPGLPSPETGKVNKKPEVKPPIPYLPPTVLDDEIKGSNETAQKEEAVENAAKRAVQEPPQPPRGTTSYKIQSSEGNNFSIKRQNSKQSENNLLSSAIEAIGDALHAMKSSVPSVNVQNVVQKTSSDADLKTTKPSSTNDVDNKKLENLAKALTPEKTNTEGENANKDHSRISAVGNKYNISSIQVERQNFVADGPTSFVIKRNFSGESEHFATRKQTPVKDMKINTLTPNFNYESKYEIPSVNNSYYDIGVDYKQKVPTQSKPVPVRKPIDSDGLDYLKYADFRQQIYNANKESPRRPTNEKKTTPCTFARPPVSRQTESQPNSKYRLRLTRDEPCNSARAKMNKGQAPSTVLSAPVKSTKTEPSHPSPKKTESLTPPASAPTSHKTHLSELPNATFGMISKFFSTIKRSGVFEQSSSENPSQGPEATKSPVNTNRNANAAFDHFQWEHVSIKVQDMDRDNLIFQNDNSDDNFPTLSIIKKQKQDVENSYSAASQKDIRPMLDTDSLLLDWEQYTMESELNCNNNADSSIEHDRRLRQERKEHESKQRGVGEHSQFRHAYYSHDSQLDKISLSTFDNELSQRVKQLSSSLESCINADSACKNTMNTLLEWNIILMFVIIALMVGTFIPGTLSNAFACPLPSLSKGLFNYVLTPLGIDRVFQKCFGPTHESVWKLPFTPKEHHIGLFYSFVYQVIVLSVKLLLFILSDILLPLMSVPILIVGPLLSILMNATLCTVTTIVQHLYVLVFAVLGVTRGSTSPGQPSASSGQDSYSSGSAYDSGSSYGSGSNSGSRYDSGYSSGSSGSDESAGELFNKLSELQQYATVFLYLGQDNTKKECHYSFLTGFYLWLTNQRPVECA</sequence>
<feature type="transmembrane region" description="Helical" evidence="2">
    <location>
        <begin position="2958"/>
        <end position="2984"/>
    </location>
</feature>
<feature type="region of interest" description="Disordered" evidence="1">
    <location>
        <begin position="983"/>
        <end position="1096"/>
    </location>
</feature>
<feature type="region of interest" description="Disordered" evidence="1">
    <location>
        <begin position="1405"/>
        <end position="1467"/>
    </location>
</feature>
<feature type="compositionally biased region" description="Acidic residues" evidence="1">
    <location>
        <begin position="1325"/>
        <end position="1338"/>
    </location>
</feature>
<dbReference type="GO" id="GO:0007018">
    <property type="term" value="P:microtubule-based movement"/>
    <property type="evidence" value="ECO:0007669"/>
    <property type="project" value="InterPro"/>
</dbReference>
<feature type="region of interest" description="Disordered" evidence="1">
    <location>
        <begin position="2762"/>
        <end position="2783"/>
    </location>
</feature>
<feature type="compositionally biased region" description="Low complexity" evidence="1">
    <location>
        <begin position="3111"/>
        <end position="3150"/>
    </location>
</feature>
<feature type="transmembrane region" description="Helical" evidence="2">
    <location>
        <begin position="3065"/>
        <end position="3098"/>
    </location>
</feature>
<feature type="compositionally biased region" description="Polar residues" evidence="1">
    <location>
        <begin position="2695"/>
        <end position="2707"/>
    </location>
</feature>
<dbReference type="GO" id="GO:0045505">
    <property type="term" value="F:dynein intermediate chain binding"/>
    <property type="evidence" value="ECO:0007669"/>
    <property type="project" value="InterPro"/>
</dbReference>
<feature type="region of interest" description="Disordered" evidence="1">
    <location>
        <begin position="1831"/>
        <end position="1858"/>
    </location>
</feature>
<feature type="compositionally biased region" description="Acidic residues" evidence="1">
    <location>
        <begin position="83"/>
        <end position="174"/>
    </location>
</feature>
<feature type="region of interest" description="Disordered" evidence="1">
    <location>
        <begin position="2261"/>
        <end position="2435"/>
    </location>
</feature>
<feature type="compositionally biased region" description="Polar residues" evidence="1">
    <location>
        <begin position="1716"/>
        <end position="1736"/>
    </location>
</feature>
<protein>
    <submittedName>
        <fullName evidence="3">Uncharacterized protein</fullName>
    </submittedName>
</protein>
<feature type="compositionally biased region" description="Polar residues" evidence="1">
    <location>
        <begin position="2272"/>
        <end position="2286"/>
    </location>
</feature>
<organism evidence="3 4">
    <name type="scientific">Biomphalaria pfeifferi</name>
    <name type="common">Bloodfluke planorb</name>
    <name type="synonym">Freshwater snail</name>
    <dbReference type="NCBI Taxonomy" id="112525"/>
    <lineage>
        <taxon>Eukaryota</taxon>
        <taxon>Metazoa</taxon>
        <taxon>Spiralia</taxon>
        <taxon>Lophotrochozoa</taxon>
        <taxon>Mollusca</taxon>
        <taxon>Gastropoda</taxon>
        <taxon>Heterobranchia</taxon>
        <taxon>Euthyneura</taxon>
        <taxon>Panpulmonata</taxon>
        <taxon>Hygrophila</taxon>
        <taxon>Lymnaeoidea</taxon>
        <taxon>Planorbidae</taxon>
        <taxon>Biomphalaria</taxon>
    </lineage>
</organism>
<feature type="region of interest" description="Disordered" evidence="1">
    <location>
        <begin position="1625"/>
        <end position="1651"/>
    </location>
</feature>
<dbReference type="GO" id="GO:0051959">
    <property type="term" value="F:dynein light intermediate chain binding"/>
    <property type="evidence" value="ECO:0007669"/>
    <property type="project" value="InterPro"/>
</dbReference>
<accession>A0AAD8B9X5</accession>
<feature type="compositionally biased region" description="Polar residues" evidence="1">
    <location>
        <begin position="1637"/>
        <end position="1651"/>
    </location>
</feature>
<keyword evidence="2" id="KW-1133">Transmembrane helix</keyword>
<feature type="compositionally biased region" description="Basic and acidic residues" evidence="1">
    <location>
        <begin position="1405"/>
        <end position="1430"/>
    </location>
</feature>
<feature type="compositionally biased region" description="Polar residues" evidence="1">
    <location>
        <begin position="1970"/>
        <end position="1983"/>
    </location>
</feature>
<feature type="region of interest" description="Disordered" evidence="1">
    <location>
        <begin position="2471"/>
        <end position="2493"/>
    </location>
</feature>
<feature type="compositionally biased region" description="Polar residues" evidence="1">
    <location>
        <begin position="1085"/>
        <end position="1096"/>
    </location>
</feature>
<dbReference type="PANTHER" id="PTHR45703">
    <property type="entry name" value="DYNEIN HEAVY CHAIN"/>
    <property type="match status" value="1"/>
</dbReference>
<feature type="compositionally biased region" description="Basic and acidic residues" evidence="1">
    <location>
        <begin position="1752"/>
        <end position="1762"/>
    </location>
</feature>
<reference evidence="3" key="1">
    <citation type="journal article" date="2023" name="PLoS Negl. Trop. Dis.">
        <title>A genome sequence for Biomphalaria pfeifferi, the major vector snail for the human-infecting parasite Schistosoma mansoni.</title>
        <authorList>
            <person name="Bu L."/>
            <person name="Lu L."/>
            <person name="Laidemitt M.R."/>
            <person name="Zhang S.M."/>
            <person name="Mutuku M."/>
            <person name="Mkoji G."/>
            <person name="Steinauer M."/>
            <person name="Loker E.S."/>
        </authorList>
    </citation>
    <scope>NUCLEOTIDE SEQUENCE</scope>
    <source>
        <strain evidence="3">KasaAsao</strain>
    </source>
</reference>
<feature type="compositionally biased region" description="Polar residues" evidence="1">
    <location>
        <begin position="2411"/>
        <end position="2435"/>
    </location>
</feature>
<feature type="compositionally biased region" description="Basic and acidic residues" evidence="1">
    <location>
        <begin position="2877"/>
        <end position="2901"/>
    </location>
</feature>
<evidence type="ECO:0000313" key="4">
    <source>
        <dbReference type="Proteomes" id="UP001233172"/>
    </source>
</evidence>
<feature type="region of interest" description="Disordered" evidence="1">
    <location>
        <begin position="1324"/>
        <end position="1345"/>
    </location>
</feature>
<feature type="region of interest" description="Disordered" evidence="1">
    <location>
        <begin position="332"/>
        <end position="391"/>
    </location>
</feature>
<feature type="compositionally biased region" description="Basic and acidic residues" evidence="1">
    <location>
        <begin position="1984"/>
        <end position="2006"/>
    </location>
</feature>
<feature type="region of interest" description="Disordered" evidence="1">
    <location>
        <begin position="1688"/>
        <end position="1807"/>
    </location>
</feature>
<reference evidence="3" key="2">
    <citation type="submission" date="2023-04" db="EMBL/GenBank/DDBJ databases">
        <authorList>
            <person name="Bu L."/>
            <person name="Lu L."/>
            <person name="Laidemitt M.R."/>
            <person name="Zhang S.M."/>
            <person name="Mutuku M."/>
            <person name="Mkoji G."/>
            <person name="Steinauer M."/>
            <person name="Loker E.S."/>
        </authorList>
    </citation>
    <scope>NUCLEOTIDE SEQUENCE</scope>
    <source>
        <strain evidence="3">KasaAsao</strain>
        <tissue evidence="3">Whole Snail</tissue>
    </source>
</reference>
<feature type="compositionally biased region" description="Basic residues" evidence="1">
    <location>
        <begin position="2328"/>
        <end position="2339"/>
    </location>
</feature>
<keyword evidence="2" id="KW-0472">Membrane</keyword>
<evidence type="ECO:0000256" key="1">
    <source>
        <dbReference type="SAM" id="MobiDB-lite"/>
    </source>
</evidence>
<feature type="region of interest" description="Disordered" evidence="1">
    <location>
        <begin position="2637"/>
        <end position="2740"/>
    </location>
</feature>
<feature type="compositionally biased region" description="Polar residues" evidence="1">
    <location>
        <begin position="2722"/>
        <end position="2732"/>
    </location>
</feature>
<feature type="compositionally biased region" description="Basic and acidic residues" evidence="1">
    <location>
        <begin position="2641"/>
        <end position="2652"/>
    </location>
</feature>
<evidence type="ECO:0000313" key="3">
    <source>
        <dbReference type="EMBL" id="KAK0050800.1"/>
    </source>
</evidence>
<dbReference type="InterPro" id="IPR026983">
    <property type="entry name" value="DHC"/>
</dbReference>
<feature type="compositionally biased region" description="Basic and acidic residues" evidence="1">
    <location>
        <begin position="2066"/>
        <end position="2080"/>
    </location>
</feature>